<sequence length="123" mass="13877">MGYYADAWHYNTSKRQSFYLNTGGDRQHFSSWRYKVSVSLRGTARSLGTMYVTVTGAQGSRTERMVHRGLLGPGETYSALLDSAVAPRLLHNVTFRWTPIVRLFRTRLGAERIDVQSGEDGAM</sequence>
<evidence type="ECO:0000313" key="2">
    <source>
        <dbReference type="Proteomes" id="UP001176940"/>
    </source>
</evidence>
<name>A0ABN9MCU9_9NEOB</name>
<dbReference type="Proteomes" id="UP001176940">
    <property type="component" value="Unassembled WGS sequence"/>
</dbReference>
<dbReference type="EMBL" id="CAUEEQ010061875">
    <property type="protein sequence ID" value="CAJ0964595.1"/>
    <property type="molecule type" value="Genomic_DNA"/>
</dbReference>
<dbReference type="SUPFAM" id="SSF49723">
    <property type="entry name" value="Lipase/lipooxygenase domain (PLAT/LH2 domain)"/>
    <property type="match status" value="1"/>
</dbReference>
<gene>
    <name evidence="1" type="ORF">RIMI_LOCUS19404282</name>
</gene>
<protein>
    <submittedName>
        <fullName evidence="1">Uncharacterized protein</fullName>
    </submittedName>
</protein>
<keyword evidence="2" id="KW-1185">Reference proteome</keyword>
<organism evidence="1 2">
    <name type="scientific">Ranitomeya imitator</name>
    <name type="common">mimic poison frog</name>
    <dbReference type="NCBI Taxonomy" id="111125"/>
    <lineage>
        <taxon>Eukaryota</taxon>
        <taxon>Metazoa</taxon>
        <taxon>Chordata</taxon>
        <taxon>Craniata</taxon>
        <taxon>Vertebrata</taxon>
        <taxon>Euteleostomi</taxon>
        <taxon>Amphibia</taxon>
        <taxon>Batrachia</taxon>
        <taxon>Anura</taxon>
        <taxon>Neobatrachia</taxon>
        <taxon>Hyloidea</taxon>
        <taxon>Dendrobatidae</taxon>
        <taxon>Dendrobatinae</taxon>
        <taxon>Ranitomeya</taxon>
    </lineage>
</organism>
<dbReference type="Gene3D" id="2.60.60.20">
    <property type="entry name" value="PLAT/LH2 domain"/>
    <property type="match status" value="1"/>
</dbReference>
<accession>A0ABN9MCU9</accession>
<proteinExistence type="predicted"/>
<reference evidence="1" key="1">
    <citation type="submission" date="2023-07" db="EMBL/GenBank/DDBJ databases">
        <authorList>
            <person name="Stuckert A."/>
        </authorList>
    </citation>
    <scope>NUCLEOTIDE SEQUENCE</scope>
</reference>
<comment type="caution">
    <text evidence="1">The sequence shown here is derived from an EMBL/GenBank/DDBJ whole genome shotgun (WGS) entry which is preliminary data.</text>
</comment>
<dbReference type="InterPro" id="IPR036392">
    <property type="entry name" value="PLAT/LH2_dom_sf"/>
</dbReference>
<evidence type="ECO:0000313" key="1">
    <source>
        <dbReference type="EMBL" id="CAJ0964595.1"/>
    </source>
</evidence>